<evidence type="ECO:0000256" key="3">
    <source>
        <dbReference type="ARBA" id="ARBA00022553"/>
    </source>
</evidence>
<dbReference type="EMBL" id="JBHLWM010000001">
    <property type="protein sequence ID" value="MFC0239159.1"/>
    <property type="molecule type" value="Genomic_DNA"/>
</dbReference>
<dbReference type="InterPro" id="IPR005467">
    <property type="entry name" value="His_kinase_dom"/>
</dbReference>
<organism evidence="6 7">
    <name type="scientific">Rhodopseudomonas telluris</name>
    <dbReference type="NCBI Taxonomy" id="644215"/>
    <lineage>
        <taxon>Bacteria</taxon>
        <taxon>Pseudomonadati</taxon>
        <taxon>Pseudomonadota</taxon>
        <taxon>Alphaproteobacteria</taxon>
        <taxon>Hyphomicrobiales</taxon>
        <taxon>Nitrobacteraceae</taxon>
        <taxon>Rhodopseudomonas</taxon>
    </lineage>
</organism>
<gene>
    <name evidence="6" type="ORF">ACFFJ6_01720</name>
</gene>
<dbReference type="InterPro" id="IPR011990">
    <property type="entry name" value="TPR-like_helical_dom_sf"/>
</dbReference>
<dbReference type="Gene3D" id="1.10.287.130">
    <property type="match status" value="1"/>
</dbReference>
<dbReference type="EC" id="2.7.13.3" evidence="2"/>
<protein>
    <recommendedName>
        <fullName evidence="2">histidine kinase</fullName>
        <ecNumber evidence="2">2.7.13.3</ecNumber>
    </recommendedName>
</protein>
<dbReference type="InterPro" id="IPR029016">
    <property type="entry name" value="GAF-like_dom_sf"/>
</dbReference>
<keyword evidence="7" id="KW-1185">Reference proteome</keyword>
<reference evidence="6 7" key="1">
    <citation type="submission" date="2024-09" db="EMBL/GenBank/DDBJ databases">
        <authorList>
            <person name="Sun Q."/>
            <person name="Mori K."/>
        </authorList>
    </citation>
    <scope>NUCLEOTIDE SEQUENCE [LARGE SCALE GENOMIC DNA]</scope>
    <source>
        <strain evidence="6 7">KCTC 23279</strain>
    </source>
</reference>
<dbReference type="SMART" id="SM00220">
    <property type="entry name" value="S_TKc"/>
    <property type="match status" value="1"/>
</dbReference>
<dbReference type="InterPro" id="IPR027417">
    <property type="entry name" value="P-loop_NTPase"/>
</dbReference>
<dbReference type="InterPro" id="IPR053159">
    <property type="entry name" value="Hybrid_Histidine_Kinase"/>
</dbReference>
<dbReference type="Proteomes" id="UP001589775">
    <property type="component" value="Unassembled WGS sequence"/>
</dbReference>
<accession>A0ABV6ELS1</accession>
<dbReference type="SUPFAM" id="SSF55874">
    <property type="entry name" value="ATPase domain of HSP90 chaperone/DNA topoisomerase II/histidine kinase"/>
    <property type="match status" value="1"/>
</dbReference>
<dbReference type="InterPro" id="IPR000719">
    <property type="entry name" value="Prot_kinase_dom"/>
</dbReference>
<evidence type="ECO:0000259" key="4">
    <source>
        <dbReference type="PROSITE" id="PS50011"/>
    </source>
</evidence>
<dbReference type="PRINTS" id="PR00344">
    <property type="entry name" value="BCTRLSENSOR"/>
</dbReference>
<dbReference type="Gene3D" id="3.30.565.10">
    <property type="entry name" value="Histidine kinase-like ATPase, C-terminal domain"/>
    <property type="match status" value="1"/>
</dbReference>
<dbReference type="Pfam" id="PF13185">
    <property type="entry name" value="GAF_2"/>
    <property type="match status" value="1"/>
</dbReference>
<sequence length="1714" mass="186233">MAKSQKTHHSETAAGAASDDAGLYAAIDSRWWSELAFSFIGLVDGIETHVAEEKTGRTWHIRSAAAGTLAGTRLEREATVAAVLGGDVADMPAYVGGGDKVVLVYPARARRLLADLPIGEVAVEHFLAITKQAALSLARVHECDVIHGALDPSKLLLDAGDRVRFAEFGRARATAQNLAPEMSALPEISFRYVAPEQARRDRPVLDERSDLYALGAILYEFLVGRPPLFATSVAEWLHAHVAIEVPPPSLVRARIPSSIDAILLKLLAKDPAQRYQTARELHAEIERLALSLAAAGAEDALSDPSGKLAVRARLADSFFGRTSEIESLVRSLDNVRQSCRAEVVLLSGPPGAGKSALVGRLLKRIGPGDAISAVGKGDPLRKAIPYAPIVQALRSAMISLVAGDREVRDAVRSRLADVPGCGRLLADLIPDVELLSGSSRPLPEVPAHLAQVRTTRIIRETFAALASAQTPLILFLDDLQWFDGASLDVAKALLDARSSHILLICSHRSDERSDGPWRSLSDEARASGIPFTEMNLAALSPGDTAELIAFALDQPIDEVGELAAIIHRETNGNPFYIGQIVQKLTDEEIVSFDGARRQWIWDQARLFQGFTVIEFMARRLEALPKRQREVLRHLACLSRRGSIEALAGLTAIPAGETRTLVDSLVQANLVVRTGEYLTFSHDRVREAAYSLTPEERRPSEHLRIARYFLAAGGGDCSPDLAFDIATQIKRADRSRLEDRERVVFAEVLLTAARTSRSTGAVEQAMRFLDVARDMRARGSAADNEFPVFAVEWLRCDCLLALAGAEDALIALGGLLDVASTPVEIADTYRLRALALTISSEYNQAIEAALQGLSAIGIDIERLPDLRELERLYQTCRERLEELTPEGLLALPDASDDIARTAQPLLSTLISASFVPGDLRFLHVLKIVELTLDYGLTPESAYGLAWFGVYGAHHFAAYEQGVLWAEVACRMVTREGYEAQRAAALIALDQVSVWTRPMRFALEQAREGARVGQAAGDLGMACYARNHIASNLLVLGEPLDAVRAEISEGLTYTIEIGYKDIERILDAQMGLVTALLSGDIDRHQVPDADSITSKVTQFWVSYYAGVTAFLFNRDAAALRHLEKAMDLAWSAPAHIDTAQCRFFFALASCRSIAGGRPTDDRVARLDAARARFAEWARLNPDTFESKSLLLEAEAARLGGDSAAAQRLYERAARAAERTGLIHDQALAHELAGNYYVEAGLFAPAQGCLIAAGACYRQWGAIGKATHLAVRFPQHAGRVAPADDVGGQRELDLAALTAAAQTLSEEVGLDQVLRTLMRNMIVHAGAQFGLFLLLQDAVAGIEASARVEKQEIRVDLYSAIPTDDDLPLSLLKTVMRTKKAVTFADVSADAPQLDAAGPRRRAARSLACIPFIKRGDLVGVLYLENSLAANVFTPGRTAMLEVLAAQAAISLDAARLYRNLIEENRRRAEAEFQLREARAELGRTSQMTALGSFAASIVHEINQPIASILAQSEAALRWLNREQPDIAEATQGLTRIRSSGRRTADIVKSLRSLGKQAPATFSPIFLEEVVEEVMRLIADDLDADSVQMTVDLSDRRRSISADRVQLQQVIFNLVTNAIHAMAEMDEHARLIAIRTTYAGDGLVRLTIQDSGCGMSDEVKSKIFDPFFTTKASGMGVGLAICRSIVELHRGTISVRSAPGKGSTFEIAIPIVREALS</sequence>
<dbReference type="PANTHER" id="PTHR43642">
    <property type="entry name" value="HYBRID SIGNAL TRANSDUCTION HISTIDINE KINASE G"/>
    <property type="match status" value="1"/>
</dbReference>
<evidence type="ECO:0000256" key="1">
    <source>
        <dbReference type="ARBA" id="ARBA00000085"/>
    </source>
</evidence>
<evidence type="ECO:0000259" key="5">
    <source>
        <dbReference type="PROSITE" id="PS50109"/>
    </source>
</evidence>
<dbReference type="SMART" id="SM00387">
    <property type="entry name" value="HATPase_c"/>
    <property type="match status" value="1"/>
</dbReference>
<feature type="domain" description="Histidine kinase" evidence="5">
    <location>
        <begin position="1494"/>
        <end position="1710"/>
    </location>
</feature>
<feature type="domain" description="Protein kinase" evidence="4">
    <location>
        <begin position="1"/>
        <end position="285"/>
    </location>
</feature>
<evidence type="ECO:0000313" key="7">
    <source>
        <dbReference type="Proteomes" id="UP001589775"/>
    </source>
</evidence>
<dbReference type="InterPro" id="IPR003593">
    <property type="entry name" value="AAA+_ATPase"/>
</dbReference>
<dbReference type="InterPro" id="IPR041664">
    <property type="entry name" value="AAA_16"/>
</dbReference>
<dbReference type="InterPro" id="IPR003594">
    <property type="entry name" value="HATPase_dom"/>
</dbReference>
<dbReference type="Pfam" id="PF13191">
    <property type="entry name" value="AAA_16"/>
    <property type="match status" value="1"/>
</dbReference>
<dbReference type="SUPFAM" id="SSF48452">
    <property type="entry name" value="TPR-like"/>
    <property type="match status" value="1"/>
</dbReference>
<dbReference type="SMART" id="SM00065">
    <property type="entry name" value="GAF"/>
    <property type="match status" value="1"/>
</dbReference>
<dbReference type="InterPro" id="IPR036097">
    <property type="entry name" value="HisK_dim/P_sf"/>
</dbReference>
<dbReference type="InterPro" id="IPR004358">
    <property type="entry name" value="Sig_transdc_His_kin-like_C"/>
</dbReference>
<dbReference type="PROSITE" id="PS50011">
    <property type="entry name" value="PROTEIN_KINASE_DOM"/>
    <property type="match status" value="1"/>
</dbReference>
<dbReference type="SUPFAM" id="SSF56112">
    <property type="entry name" value="Protein kinase-like (PK-like)"/>
    <property type="match status" value="1"/>
</dbReference>
<dbReference type="CDD" id="cd00082">
    <property type="entry name" value="HisKA"/>
    <property type="match status" value="1"/>
</dbReference>
<comment type="catalytic activity">
    <reaction evidence="1">
        <text>ATP + protein L-histidine = ADP + protein N-phospho-L-histidine.</text>
        <dbReference type="EC" id="2.7.13.3"/>
    </reaction>
</comment>
<dbReference type="SMART" id="SM00388">
    <property type="entry name" value="HisKA"/>
    <property type="match status" value="1"/>
</dbReference>
<dbReference type="Gene3D" id="1.10.510.10">
    <property type="entry name" value="Transferase(Phosphotransferase) domain 1"/>
    <property type="match status" value="1"/>
</dbReference>
<dbReference type="GO" id="GO:0005524">
    <property type="term" value="F:ATP binding"/>
    <property type="evidence" value="ECO:0007669"/>
    <property type="project" value="UniProtKB-KW"/>
</dbReference>
<dbReference type="Pfam" id="PF00512">
    <property type="entry name" value="HisKA"/>
    <property type="match status" value="1"/>
</dbReference>
<dbReference type="SUPFAM" id="SSF47384">
    <property type="entry name" value="Homodimeric domain of signal transducing histidine kinase"/>
    <property type="match status" value="1"/>
</dbReference>
<dbReference type="InterPro" id="IPR003018">
    <property type="entry name" value="GAF"/>
</dbReference>
<keyword evidence="3" id="KW-0597">Phosphoprotein</keyword>
<dbReference type="SUPFAM" id="SSF52540">
    <property type="entry name" value="P-loop containing nucleoside triphosphate hydrolases"/>
    <property type="match status" value="1"/>
</dbReference>
<dbReference type="Pfam" id="PF00069">
    <property type="entry name" value="Pkinase"/>
    <property type="match status" value="1"/>
</dbReference>
<proteinExistence type="predicted"/>
<comment type="caution">
    <text evidence="6">The sequence shown here is derived from an EMBL/GenBank/DDBJ whole genome shotgun (WGS) entry which is preliminary data.</text>
</comment>
<keyword evidence="6" id="KW-0067">ATP-binding</keyword>
<dbReference type="RefSeq" id="WP_378383705.1">
    <property type="nucleotide sequence ID" value="NZ_JBHLWM010000001.1"/>
</dbReference>
<dbReference type="Pfam" id="PF02518">
    <property type="entry name" value="HATPase_c"/>
    <property type="match status" value="1"/>
</dbReference>
<dbReference type="InterPro" id="IPR011009">
    <property type="entry name" value="Kinase-like_dom_sf"/>
</dbReference>
<dbReference type="SMART" id="SM00382">
    <property type="entry name" value="AAA"/>
    <property type="match status" value="1"/>
</dbReference>
<dbReference type="Gene3D" id="3.40.50.300">
    <property type="entry name" value="P-loop containing nucleotide triphosphate hydrolases"/>
    <property type="match status" value="1"/>
</dbReference>
<evidence type="ECO:0000256" key="2">
    <source>
        <dbReference type="ARBA" id="ARBA00012438"/>
    </source>
</evidence>
<dbReference type="PANTHER" id="PTHR43642:SF1">
    <property type="entry name" value="HYBRID SIGNAL TRANSDUCTION HISTIDINE KINASE G"/>
    <property type="match status" value="1"/>
</dbReference>
<evidence type="ECO:0000313" key="6">
    <source>
        <dbReference type="EMBL" id="MFC0239159.1"/>
    </source>
</evidence>
<name>A0ABV6ELS1_9BRAD</name>
<dbReference type="Gene3D" id="3.30.450.40">
    <property type="match status" value="1"/>
</dbReference>
<dbReference type="PROSITE" id="PS50109">
    <property type="entry name" value="HIS_KIN"/>
    <property type="match status" value="1"/>
</dbReference>
<dbReference type="SUPFAM" id="SSF55781">
    <property type="entry name" value="GAF domain-like"/>
    <property type="match status" value="1"/>
</dbReference>
<keyword evidence="6" id="KW-0547">Nucleotide-binding</keyword>
<dbReference type="InterPro" id="IPR003661">
    <property type="entry name" value="HisK_dim/P_dom"/>
</dbReference>
<dbReference type="InterPro" id="IPR036890">
    <property type="entry name" value="HATPase_C_sf"/>
</dbReference>